<evidence type="ECO:0000313" key="2">
    <source>
        <dbReference type="EMBL" id="JAG22766.1"/>
    </source>
</evidence>
<feature type="compositionally biased region" description="Basic and acidic residues" evidence="1">
    <location>
        <begin position="403"/>
        <end position="417"/>
    </location>
</feature>
<feature type="region of interest" description="Disordered" evidence="1">
    <location>
        <begin position="281"/>
        <end position="337"/>
    </location>
</feature>
<feature type="region of interest" description="Disordered" evidence="1">
    <location>
        <begin position="403"/>
        <end position="476"/>
    </location>
</feature>
<proteinExistence type="predicted"/>
<name>A0A0A9XT00_LYGHE</name>
<dbReference type="CDD" id="cd22249">
    <property type="entry name" value="UDM1_RNF168_RNF169-like"/>
    <property type="match status" value="1"/>
</dbReference>
<protein>
    <submittedName>
        <fullName evidence="2">Uncharacterized protein</fullName>
    </submittedName>
</protein>
<dbReference type="AlphaFoldDB" id="A0A0A9XT00"/>
<feature type="compositionally biased region" description="Basic and acidic residues" evidence="1">
    <location>
        <begin position="431"/>
        <end position="458"/>
    </location>
</feature>
<evidence type="ECO:0000313" key="3">
    <source>
        <dbReference type="EMBL" id="JAG63346.1"/>
    </source>
</evidence>
<feature type="compositionally biased region" description="Basic residues" evidence="1">
    <location>
        <begin position="629"/>
        <end position="639"/>
    </location>
</feature>
<feature type="compositionally biased region" description="Basic residues" evidence="1">
    <location>
        <begin position="293"/>
        <end position="303"/>
    </location>
</feature>
<feature type="region of interest" description="Disordered" evidence="1">
    <location>
        <begin position="547"/>
        <end position="641"/>
    </location>
</feature>
<dbReference type="EMBL" id="GBRD01002475">
    <property type="protein sequence ID" value="JAG63346.1"/>
    <property type="molecule type" value="Transcribed_RNA"/>
</dbReference>
<organism evidence="2">
    <name type="scientific">Lygus hesperus</name>
    <name type="common">Western plant bug</name>
    <dbReference type="NCBI Taxonomy" id="30085"/>
    <lineage>
        <taxon>Eukaryota</taxon>
        <taxon>Metazoa</taxon>
        <taxon>Ecdysozoa</taxon>
        <taxon>Arthropoda</taxon>
        <taxon>Hexapoda</taxon>
        <taxon>Insecta</taxon>
        <taxon>Pterygota</taxon>
        <taxon>Neoptera</taxon>
        <taxon>Paraneoptera</taxon>
        <taxon>Hemiptera</taxon>
        <taxon>Heteroptera</taxon>
        <taxon>Panheteroptera</taxon>
        <taxon>Cimicomorpha</taxon>
        <taxon>Miridae</taxon>
        <taxon>Mirini</taxon>
        <taxon>Lygus</taxon>
    </lineage>
</organism>
<reference evidence="3" key="3">
    <citation type="submission" date="2014-09" db="EMBL/GenBank/DDBJ databases">
        <authorList>
            <person name="Magalhaes I.L.F."/>
            <person name="Oliveira U."/>
            <person name="Santos F.R."/>
            <person name="Vidigal T.H.D.A."/>
            <person name="Brescovit A.D."/>
            <person name="Santos A.J."/>
        </authorList>
    </citation>
    <scope>NUCLEOTIDE SEQUENCE</scope>
</reference>
<feature type="compositionally biased region" description="Basic and acidic residues" evidence="1">
    <location>
        <begin position="281"/>
        <end position="292"/>
    </location>
</feature>
<evidence type="ECO:0000256" key="1">
    <source>
        <dbReference type="SAM" id="MobiDB-lite"/>
    </source>
</evidence>
<accession>A0A0A9XT00</accession>
<dbReference type="EMBL" id="GBHO01020838">
    <property type="protein sequence ID" value="JAG22766.1"/>
    <property type="molecule type" value="Transcribed_RNA"/>
</dbReference>
<sequence length="713" mass="82533">MVEYQNWYQVLRPIGSFIKERSRVEILSLANESDLRLRDKVRSMPFGFNKRLSTDEVVQETFVPSSSFDKSESTSYEEMIFSRNLKKRGDSETYLSPKLKAFQDQEKEIKTIFWNLLKTVDPECSGDIDVEAIREFLERRQEQLGRKDREDSDVDVFDKYELGMHARKLGGTGDEEQSRRAHGLGIDSLVAMVDKMVEERTKPIPQVKDMYDKNDPITGKVGFRRDEINGPREYTDLDEQLDFGDVDKDVDFKPFLVEKGRGRFDSKGNYIPIESEVDKRKGIEKNGMDEHKKGRRKRGRRGSGNKGTDSTDDVSRVSRKGKSKRDQPRTASELHGYLDDLKKSRRYPEWDFPMCNYPKWVHRMYRMDQQRIGQLIKQGMDVPEYCPPWMVEVLDSVWRAKDAKTRGEKPSNLEGRKVKGLKSGLGTAAGKRKDTETGEGILGDKRESQKDKEQRTSGEDNLEMGGELPHPTTFLQDRRAELGGAIGERESKASFGIGDFLGGYEKEILDLAKLEADSDFLPKHRPDDAFDIDDLIADYENQLQREEVLQTGVEEKKKKRQMEEKTRETKARQEAAKKKIEERDKKLKQDEKIRVENEQETLERKKEQLDKKLSGRTSTTGTGMFSKFRGGRRKSRKFRSSVVTEPCSEYKTWPSDPAKDEECMKRFRVLLQGRNKIMKENEFSKTAEQISLFEYKKATPPKTPCERVKLPIC</sequence>
<reference evidence="2" key="2">
    <citation type="submission" date="2014-07" db="EMBL/GenBank/DDBJ databases">
        <authorList>
            <person name="Hull J."/>
        </authorList>
    </citation>
    <scope>NUCLEOTIDE SEQUENCE</scope>
</reference>
<gene>
    <name evidence="2" type="ORF">CM83_6941</name>
</gene>
<feature type="compositionally biased region" description="Basic and acidic residues" evidence="1">
    <location>
        <begin position="547"/>
        <end position="613"/>
    </location>
</feature>
<reference evidence="2" key="1">
    <citation type="journal article" date="2014" name="PLoS ONE">
        <title>Transcriptome-Based Identification of ABC Transporters in the Western Tarnished Plant Bug Lygus hesperus.</title>
        <authorList>
            <person name="Hull J.J."/>
            <person name="Chaney K."/>
            <person name="Geib S.M."/>
            <person name="Fabrick J.A."/>
            <person name="Brent C.S."/>
            <person name="Walsh D."/>
            <person name="Lavine L.C."/>
        </authorList>
    </citation>
    <scope>NUCLEOTIDE SEQUENCE</scope>
</reference>